<name>A0A841FJA6_9ACTN</name>
<gene>
    <name evidence="1" type="ORF">HNR73_001768</name>
</gene>
<organism evidence="1 2">
    <name type="scientific">Phytomonospora endophytica</name>
    <dbReference type="NCBI Taxonomy" id="714109"/>
    <lineage>
        <taxon>Bacteria</taxon>
        <taxon>Bacillati</taxon>
        <taxon>Actinomycetota</taxon>
        <taxon>Actinomycetes</taxon>
        <taxon>Micromonosporales</taxon>
        <taxon>Micromonosporaceae</taxon>
        <taxon>Phytomonospora</taxon>
    </lineage>
</organism>
<dbReference type="Proteomes" id="UP000548476">
    <property type="component" value="Unassembled WGS sequence"/>
</dbReference>
<dbReference type="AlphaFoldDB" id="A0A841FJA6"/>
<accession>A0A841FJA6</accession>
<dbReference type="RefSeq" id="WP_184786767.1">
    <property type="nucleotide sequence ID" value="NZ_BONT01000013.1"/>
</dbReference>
<sequence length="319" mass="34402">MLATLNVQMQGHTLAFRDAEVHLTNQATGATITRKPFLDGSLVVRDIDPGVWQMKVTHPNLTLPIDNRPIRIFDQRPPTLVPIPVPADLFRDSPIRDIPDADVGPVQALATTARDRALPLGGKASGEVIRASDWNGLVGTVTDLANAVLQLAALVSPRGHDHPEIAEKIAEVQGNLRRFAESFGHSLLELRREIEAGTLHQRLTDVLAKGQAGTDLKDRLNGRVLDLHRSLQGDTVLFSQQLSSTGSDIITGIHELATQQSDGGTAFLADTQVKQVLAMAGTYFDAGTQTRQESELQTYRQSTAKGGPKLGAVFTIPAA</sequence>
<comment type="caution">
    <text evidence="1">The sequence shown here is derived from an EMBL/GenBank/DDBJ whole genome shotgun (WGS) entry which is preliminary data.</text>
</comment>
<proteinExistence type="predicted"/>
<evidence type="ECO:0000313" key="1">
    <source>
        <dbReference type="EMBL" id="MBB6033918.1"/>
    </source>
</evidence>
<reference evidence="1 2" key="1">
    <citation type="submission" date="2020-08" db="EMBL/GenBank/DDBJ databases">
        <title>Genomic Encyclopedia of Type Strains, Phase IV (KMG-IV): sequencing the most valuable type-strain genomes for metagenomic binning, comparative biology and taxonomic classification.</title>
        <authorList>
            <person name="Goeker M."/>
        </authorList>
    </citation>
    <scope>NUCLEOTIDE SEQUENCE [LARGE SCALE GENOMIC DNA]</scope>
    <source>
        <strain evidence="1 2">YIM 65646</strain>
    </source>
</reference>
<evidence type="ECO:0000313" key="2">
    <source>
        <dbReference type="Proteomes" id="UP000548476"/>
    </source>
</evidence>
<keyword evidence="2" id="KW-1185">Reference proteome</keyword>
<protein>
    <submittedName>
        <fullName evidence="1">Uncharacterized protein</fullName>
    </submittedName>
</protein>
<dbReference type="EMBL" id="JACHGT010000003">
    <property type="protein sequence ID" value="MBB6033918.1"/>
    <property type="molecule type" value="Genomic_DNA"/>
</dbReference>